<dbReference type="AlphaFoldDB" id="A0A246E210"/>
<dbReference type="InterPro" id="IPR009081">
    <property type="entry name" value="PP-bd_ACP"/>
</dbReference>
<evidence type="ECO:0000313" key="2">
    <source>
        <dbReference type="EMBL" id="OWO97038.1"/>
    </source>
</evidence>
<reference evidence="2 3" key="1">
    <citation type="submission" date="2017-03" db="EMBL/GenBank/DDBJ databases">
        <title>Genome of strain Rhizobium sp. CNPSo 668.</title>
        <authorList>
            <person name="Ribeiro R."/>
        </authorList>
    </citation>
    <scope>NUCLEOTIDE SEQUENCE [LARGE SCALE GENOMIC DNA]</scope>
    <source>
        <strain evidence="2 3">CNPSo 668</strain>
    </source>
</reference>
<evidence type="ECO:0000313" key="3">
    <source>
        <dbReference type="Proteomes" id="UP000197269"/>
    </source>
</evidence>
<evidence type="ECO:0000259" key="1">
    <source>
        <dbReference type="Pfam" id="PF00550"/>
    </source>
</evidence>
<dbReference type="KEGG" id="rez:AMJ99_CH00244"/>
<feature type="domain" description="Carrier" evidence="1">
    <location>
        <begin position="11"/>
        <end position="64"/>
    </location>
</feature>
<protein>
    <submittedName>
        <fullName evidence="2">Acyl carrier protein</fullName>
    </submittedName>
</protein>
<dbReference type="Gene3D" id="1.10.1200.10">
    <property type="entry name" value="ACP-like"/>
    <property type="match status" value="1"/>
</dbReference>
<dbReference type="RefSeq" id="WP_064800322.1">
    <property type="nucleotide sequence ID" value="NZ_CP013500.1"/>
</dbReference>
<dbReference type="Pfam" id="PF00550">
    <property type="entry name" value="PP-binding"/>
    <property type="match status" value="1"/>
</dbReference>
<dbReference type="InterPro" id="IPR036736">
    <property type="entry name" value="ACP-like_sf"/>
</dbReference>
<gene>
    <name evidence="2" type="ORF">B5E41_01765</name>
</gene>
<name>A0A246E210_9HYPH</name>
<dbReference type="EMBL" id="MXPU01000001">
    <property type="protein sequence ID" value="OWO97038.1"/>
    <property type="molecule type" value="Genomic_DNA"/>
</dbReference>
<dbReference type="Proteomes" id="UP000197269">
    <property type="component" value="Unassembled WGS sequence"/>
</dbReference>
<comment type="caution">
    <text evidence="2">The sequence shown here is derived from an EMBL/GenBank/DDBJ whole genome shotgun (WGS) entry which is preliminary data.</text>
</comment>
<organism evidence="2 3">
    <name type="scientific">Rhizobium esperanzae</name>
    <dbReference type="NCBI Taxonomy" id="1967781"/>
    <lineage>
        <taxon>Bacteria</taxon>
        <taxon>Pseudomonadati</taxon>
        <taxon>Pseudomonadota</taxon>
        <taxon>Alphaproteobacteria</taxon>
        <taxon>Hyphomicrobiales</taxon>
        <taxon>Rhizobiaceae</taxon>
        <taxon>Rhizobium/Agrobacterium group</taxon>
        <taxon>Rhizobium</taxon>
    </lineage>
</organism>
<dbReference type="SUPFAM" id="SSF47336">
    <property type="entry name" value="ACP-like"/>
    <property type="match status" value="1"/>
</dbReference>
<sequence>MSNREKYQAAFAETFMLDAKDLPNLKYQEAAAWDSVGHMALMAALEEAFGIEMDIDDIIEFSSYEAGQEILAKYNVSIEKAA</sequence>
<accession>A0A246E210</accession>
<proteinExistence type="predicted"/>